<protein>
    <submittedName>
        <fullName evidence="1">Uncharacterized protein</fullName>
    </submittedName>
</protein>
<proteinExistence type="predicted"/>
<evidence type="ECO:0000313" key="1">
    <source>
        <dbReference type="EMBL" id="WJJ55351.1"/>
    </source>
</evidence>
<gene>
    <name evidence="1" type="ORF">QB910_000107</name>
</gene>
<reference evidence="1" key="1">
    <citation type="submission" date="2023-04" db="EMBL/GenBank/DDBJ databases">
        <title>Characterization and genome study of newly isolated Alicyclobacillus-specific phaga.</title>
        <authorList>
            <person name="Shymialevich D."/>
            <person name="Wojcicki M."/>
            <person name="Srednicka P."/>
            <person name="Swider O."/>
        </authorList>
    </citation>
    <scope>NUCLEOTIDE SEQUENCE</scope>
</reference>
<organism evidence="1">
    <name type="scientific">Alicyclobacillus phage KKP_3916</name>
    <dbReference type="NCBI Taxonomy" id="3040651"/>
    <lineage>
        <taxon>Viruses</taxon>
        <taxon>Duplodnaviria</taxon>
        <taxon>Heunggongvirae</taxon>
        <taxon>Uroviricota</taxon>
        <taxon>Caudoviricetes</taxon>
    </lineage>
</organism>
<dbReference type="EMBL" id="OQ846916">
    <property type="protein sequence ID" value="WJJ55351.1"/>
    <property type="molecule type" value="Genomic_DNA"/>
</dbReference>
<name>A0AAT9V8D3_9CAUD</name>
<sequence length="55" mass="6834">MTEREKKWNWYCSTVRESGLEPIPYALFDRIVNLDPVAQYEYTDWFWNDRGNYHE</sequence>
<accession>A0AAT9V8D3</accession>